<proteinExistence type="predicted"/>
<accession>A0A1F7ZLX9</accession>
<dbReference type="Proteomes" id="UP000179179">
    <property type="component" value="Unassembled WGS sequence"/>
</dbReference>
<organism evidence="2 3">
    <name type="scientific">Aspergillus bombycis</name>
    <dbReference type="NCBI Taxonomy" id="109264"/>
    <lineage>
        <taxon>Eukaryota</taxon>
        <taxon>Fungi</taxon>
        <taxon>Dikarya</taxon>
        <taxon>Ascomycota</taxon>
        <taxon>Pezizomycotina</taxon>
        <taxon>Eurotiomycetes</taxon>
        <taxon>Eurotiomycetidae</taxon>
        <taxon>Eurotiales</taxon>
        <taxon>Aspergillaceae</taxon>
        <taxon>Aspergillus</taxon>
    </lineage>
</organism>
<keyword evidence="3" id="KW-1185">Reference proteome</keyword>
<evidence type="ECO:0000313" key="2">
    <source>
        <dbReference type="EMBL" id="OGM40025.1"/>
    </source>
</evidence>
<protein>
    <recommendedName>
        <fullName evidence="1">Aminoglycoside phosphotransferase domain-containing protein</fullName>
    </recommendedName>
</protein>
<dbReference type="OrthoDB" id="5327538at2759"/>
<dbReference type="AlphaFoldDB" id="A0A1F7ZLX9"/>
<dbReference type="GeneID" id="34454870"/>
<evidence type="ECO:0000259" key="1">
    <source>
        <dbReference type="Pfam" id="PF01636"/>
    </source>
</evidence>
<reference evidence="2 3" key="1">
    <citation type="journal article" date="2016" name="Genome Biol. Evol.">
        <title>Draft genome sequence of an aflatoxigenic Aspergillus species, A. bombycis.</title>
        <authorList>
            <person name="Moore G.G."/>
            <person name="Mack B.M."/>
            <person name="Beltz S.B."/>
            <person name="Gilbert M.K."/>
        </authorList>
    </citation>
    <scope>NUCLEOTIDE SEQUENCE [LARGE SCALE GENOMIC DNA]</scope>
    <source>
        <strain evidence="3">NRRL 26010</strain>
    </source>
</reference>
<dbReference type="PANTHER" id="PTHR21310">
    <property type="entry name" value="AMINOGLYCOSIDE PHOSPHOTRANSFERASE-RELATED-RELATED"/>
    <property type="match status" value="1"/>
</dbReference>
<dbReference type="PANTHER" id="PTHR21310:SF13">
    <property type="entry name" value="AMINOGLYCOSIDE PHOSPHOTRANSFERASE DOMAIN-CONTAINING PROTEIN"/>
    <property type="match status" value="1"/>
</dbReference>
<comment type="caution">
    <text evidence="2">The sequence shown here is derived from an EMBL/GenBank/DDBJ whole genome shotgun (WGS) entry which is preliminary data.</text>
</comment>
<dbReference type="EMBL" id="LYCR01000163">
    <property type="protein sequence ID" value="OGM40025.1"/>
    <property type="molecule type" value="Genomic_DNA"/>
</dbReference>
<name>A0A1F7ZLX9_9EURO</name>
<sequence>MGSVDEVLKLLNKQALIEVASSLAGTPASQLDNNSSPITGPGYIIFIISFRDREERWAARIPLNQDDSFLEICIRPIQLARKSPNVPAPRIHGYSDCGSRGCNPVGVGYMLLDWIEGSPMMPWDQSTPAAPYRQKVLDQIADLILNMVLECPLDTETLFYGVPNGTPKGTQVSTSVWLTESVDRGIRRTLRRQDYSTAIDYLIQRSMIPQYVVAQHENSPWVFVHVDLHNDNIIIDEEYNLKGSIIDWDCNFAVPLQKAATFPKLLENVPGAAPPGLPETHAYLDLPADKRYFLSILAEKERKRTNGTSITQLMETSSERNFFEMSHHRVPVHREFVSRFCPRTRGNVRAALEEIERFLDINAMFKASDDAIVRTVQTLEALLYQCE</sequence>
<dbReference type="SUPFAM" id="SSF56112">
    <property type="entry name" value="Protein kinase-like (PK-like)"/>
    <property type="match status" value="1"/>
</dbReference>
<dbReference type="InterPro" id="IPR051678">
    <property type="entry name" value="AGP_Transferase"/>
</dbReference>
<evidence type="ECO:0000313" key="3">
    <source>
        <dbReference type="Proteomes" id="UP000179179"/>
    </source>
</evidence>
<feature type="domain" description="Aminoglycoside phosphotransferase" evidence="1">
    <location>
        <begin position="78"/>
        <end position="250"/>
    </location>
</feature>
<dbReference type="Pfam" id="PF01636">
    <property type="entry name" value="APH"/>
    <property type="match status" value="1"/>
</dbReference>
<dbReference type="InterPro" id="IPR002575">
    <property type="entry name" value="Aminoglycoside_PTrfase"/>
</dbReference>
<gene>
    <name evidence="2" type="ORF">ABOM_011480</name>
</gene>
<dbReference type="RefSeq" id="XP_022383742.1">
    <property type="nucleotide sequence ID" value="XM_022538608.1"/>
</dbReference>
<dbReference type="InterPro" id="IPR011009">
    <property type="entry name" value="Kinase-like_dom_sf"/>
</dbReference>